<feature type="non-terminal residue" evidence="1">
    <location>
        <position position="1"/>
    </location>
</feature>
<sequence length="161" mass="18285">VSLKHVEELVAIDSKHDLKLVPKLKQTHLNPSHFDKMDVRSAHALLNHAVGAAIKLLVLQGKMAEEALTTAWFLELVHKWFSLMTSRSFKLAMSEANPIKHEEAMTFLADVSDIFSRLCIRKEGQRKSFKPCQAGMMITTQSALRLQDILLKERGFNIVFM</sequence>
<gene>
    <name evidence="1" type="ORF">HPB47_018179</name>
</gene>
<comment type="caution">
    <text evidence="1">The sequence shown here is derived from an EMBL/GenBank/DDBJ whole genome shotgun (WGS) entry which is preliminary data.</text>
</comment>
<keyword evidence="2" id="KW-1185">Reference proteome</keyword>
<evidence type="ECO:0000313" key="2">
    <source>
        <dbReference type="Proteomes" id="UP000805193"/>
    </source>
</evidence>
<organism evidence="1 2">
    <name type="scientific">Ixodes persulcatus</name>
    <name type="common">Taiga tick</name>
    <dbReference type="NCBI Taxonomy" id="34615"/>
    <lineage>
        <taxon>Eukaryota</taxon>
        <taxon>Metazoa</taxon>
        <taxon>Ecdysozoa</taxon>
        <taxon>Arthropoda</taxon>
        <taxon>Chelicerata</taxon>
        <taxon>Arachnida</taxon>
        <taxon>Acari</taxon>
        <taxon>Parasitiformes</taxon>
        <taxon>Ixodida</taxon>
        <taxon>Ixodoidea</taxon>
        <taxon>Ixodidae</taxon>
        <taxon>Ixodinae</taxon>
        <taxon>Ixodes</taxon>
    </lineage>
</organism>
<dbReference type="Proteomes" id="UP000805193">
    <property type="component" value="Unassembled WGS sequence"/>
</dbReference>
<proteinExistence type="predicted"/>
<feature type="non-terminal residue" evidence="1">
    <location>
        <position position="161"/>
    </location>
</feature>
<reference evidence="1 2" key="1">
    <citation type="journal article" date="2020" name="Cell">
        <title>Large-Scale Comparative Analyses of Tick Genomes Elucidate Their Genetic Diversity and Vector Capacities.</title>
        <authorList>
            <consortium name="Tick Genome and Microbiome Consortium (TIGMIC)"/>
            <person name="Jia N."/>
            <person name="Wang J."/>
            <person name="Shi W."/>
            <person name="Du L."/>
            <person name="Sun Y."/>
            <person name="Zhan W."/>
            <person name="Jiang J.F."/>
            <person name="Wang Q."/>
            <person name="Zhang B."/>
            <person name="Ji P."/>
            <person name="Bell-Sakyi L."/>
            <person name="Cui X.M."/>
            <person name="Yuan T.T."/>
            <person name="Jiang B.G."/>
            <person name="Yang W.F."/>
            <person name="Lam T.T."/>
            <person name="Chang Q.C."/>
            <person name="Ding S.J."/>
            <person name="Wang X.J."/>
            <person name="Zhu J.G."/>
            <person name="Ruan X.D."/>
            <person name="Zhao L."/>
            <person name="Wei J.T."/>
            <person name="Ye R.Z."/>
            <person name="Que T.C."/>
            <person name="Du C.H."/>
            <person name="Zhou Y.H."/>
            <person name="Cheng J.X."/>
            <person name="Dai P.F."/>
            <person name="Guo W.B."/>
            <person name="Han X.H."/>
            <person name="Huang E.J."/>
            <person name="Li L.F."/>
            <person name="Wei W."/>
            <person name="Gao Y.C."/>
            <person name="Liu J.Z."/>
            <person name="Shao H.Z."/>
            <person name="Wang X."/>
            <person name="Wang C.C."/>
            <person name="Yang T.C."/>
            <person name="Huo Q.B."/>
            <person name="Li W."/>
            <person name="Chen H.Y."/>
            <person name="Chen S.E."/>
            <person name="Zhou L.G."/>
            <person name="Ni X.B."/>
            <person name="Tian J.H."/>
            <person name="Sheng Y."/>
            <person name="Liu T."/>
            <person name="Pan Y.S."/>
            <person name="Xia L.Y."/>
            <person name="Li J."/>
            <person name="Zhao F."/>
            <person name="Cao W.C."/>
        </authorList>
    </citation>
    <scope>NUCLEOTIDE SEQUENCE [LARGE SCALE GENOMIC DNA]</scope>
    <source>
        <strain evidence="1">Iper-2018</strain>
    </source>
</reference>
<accession>A0AC60QLF9</accession>
<name>A0AC60QLF9_IXOPE</name>
<evidence type="ECO:0000313" key="1">
    <source>
        <dbReference type="EMBL" id="KAG0436043.1"/>
    </source>
</evidence>
<protein>
    <submittedName>
        <fullName evidence="1">Uncharacterized protein</fullName>
    </submittedName>
</protein>
<dbReference type="EMBL" id="JABSTQ010007235">
    <property type="protein sequence ID" value="KAG0436043.1"/>
    <property type="molecule type" value="Genomic_DNA"/>
</dbReference>